<dbReference type="EMBL" id="KI692029">
    <property type="protein sequence ID" value="ETM50219.1"/>
    <property type="molecule type" value="Genomic_DNA"/>
</dbReference>
<organism evidence="2">
    <name type="scientific">Phytophthora nicotianae</name>
    <name type="common">Potato buckeye rot agent</name>
    <name type="synonym">Phytophthora parasitica</name>
    <dbReference type="NCBI Taxonomy" id="4792"/>
    <lineage>
        <taxon>Eukaryota</taxon>
        <taxon>Sar</taxon>
        <taxon>Stramenopiles</taxon>
        <taxon>Oomycota</taxon>
        <taxon>Peronosporomycetes</taxon>
        <taxon>Peronosporales</taxon>
        <taxon>Peronosporaceae</taxon>
        <taxon>Phytophthora</taxon>
    </lineage>
</organism>
<protein>
    <submittedName>
        <fullName evidence="2">Uncharacterized protein</fullName>
    </submittedName>
</protein>
<dbReference type="AlphaFoldDB" id="W2NRC0"/>
<evidence type="ECO:0000313" key="2">
    <source>
        <dbReference type="EMBL" id="ETM50219.1"/>
    </source>
</evidence>
<evidence type="ECO:0000256" key="1">
    <source>
        <dbReference type="SAM" id="MobiDB-lite"/>
    </source>
</evidence>
<name>W2NRC0_PHYNI</name>
<accession>W2NRC0</accession>
<gene>
    <name evidence="2" type="ORF">L914_05699</name>
</gene>
<reference evidence="2" key="1">
    <citation type="submission" date="2013-11" db="EMBL/GenBank/DDBJ databases">
        <title>The Genome Sequence of Phytophthora parasitica IAC_01/95.</title>
        <authorList>
            <consortium name="The Broad Institute Genomics Platform"/>
            <person name="Russ C."/>
            <person name="Tyler B."/>
            <person name="Panabieres F."/>
            <person name="Shan W."/>
            <person name="Tripathy S."/>
            <person name="Grunwald N."/>
            <person name="Machado M."/>
            <person name="Johnson C.S."/>
            <person name="Arredondo F."/>
            <person name="Hong C."/>
            <person name="Coffey M."/>
            <person name="Young S.K."/>
            <person name="Zeng Q."/>
            <person name="Gargeya S."/>
            <person name="Fitzgerald M."/>
            <person name="Abouelleil A."/>
            <person name="Alvarado L."/>
            <person name="Chapman S.B."/>
            <person name="Gainer-Dewar J."/>
            <person name="Goldberg J."/>
            <person name="Griggs A."/>
            <person name="Gujja S."/>
            <person name="Hansen M."/>
            <person name="Howarth C."/>
            <person name="Imamovic A."/>
            <person name="Ireland A."/>
            <person name="Larimer J."/>
            <person name="McCowan C."/>
            <person name="Murphy C."/>
            <person name="Pearson M."/>
            <person name="Poon T.W."/>
            <person name="Priest M."/>
            <person name="Roberts A."/>
            <person name="Saif S."/>
            <person name="Shea T."/>
            <person name="Sykes S."/>
            <person name="Wortman J."/>
            <person name="Nusbaum C."/>
            <person name="Birren B."/>
        </authorList>
    </citation>
    <scope>NUCLEOTIDE SEQUENCE [LARGE SCALE GENOMIC DNA]</scope>
    <source>
        <strain evidence="2">IAC_01/95</strain>
    </source>
</reference>
<feature type="compositionally biased region" description="Basic residues" evidence="1">
    <location>
        <begin position="38"/>
        <end position="52"/>
    </location>
</feature>
<sequence length="58" mass="6536">MSTQIRRESGHTIREIAYPIKRSKDTVSRVIREGIRATKGKGPKKTKPRGRPPRAIAP</sequence>
<proteinExistence type="predicted"/>
<dbReference type="Proteomes" id="UP000054532">
    <property type="component" value="Unassembled WGS sequence"/>
</dbReference>
<feature type="region of interest" description="Disordered" evidence="1">
    <location>
        <begin position="34"/>
        <end position="58"/>
    </location>
</feature>